<evidence type="ECO:0000256" key="4">
    <source>
        <dbReference type="ARBA" id="ARBA00023125"/>
    </source>
</evidence>
<evidence type="ECO:0000259" key="8">
    <source>
        <dbReference type="PROSITE" id="PS00434"/>
    </source>
</evidence>
<keyword evidence="5" id="KW-0804">Transcription</keyword>
<keyword evidence="3" id="KW-0805">Transcription regulation</keyword>
<dbReference type="Gene3D" id="1.10.10.10">
    <property type="entry name" value="Winged helix-like DNA-binding domain superfamily/Winged helix DNA-binding domain"/>
    <property type="match status" value="1"/>
</dbReference>
<comment type="caution">
    <text evidence="9">The sequence shown here is derived from an EMBL/GenBank/DDBJ whole genome shotgun (WGS) entry which is preliminary data.</text>
</comment>
<protein>
    <recommendedName>
        <fullName evidence="8">HSF-type DNA-binding domain-containing protein</fullName>
    </recommendedName>
</protein>
<sequence length="528" mass="59869">MHPLQENGNIPAFLVKLWKMVNDPSTDHLICWSQNGNTFIIQNQAQFWYKLLPLYYKHNNMSSFVRQLNMYGFHKITSLVNPVWSTQIEKNEAQAIQFYHPCFQKDKPEKLVEIKRKSTTIKTNEEQAIIRPEELNKVLFEIKQLKGKQSSVDSQLTAMKQENSVLWKEIAILRQKHGKQRQIVNKLIQFLVTLVQPNESPRMGVKRRMPLMLDETPTKRTKSKRFTLQDNDCGPTIHELDSESELSPAEQLLQEASNIEQEDTPLIDSPVTPKPLDTTAGAIPSFINENNVTSIQQQQIQTDKEAVYWDAPEFISIGGTVNDSNNEPTETEEELFLKHTLNENENVFLNPNNQNALIGNLVNLNGKISNGKSMTNQEDSKQVENESAHANMQLAKRCPPVKITNGTPSTNACFRQDLDDHVDSTQNELEQLKDILNGCNNFDTDLLFRLFGGNDSDYITKNTGENKEKPQEIPGNLVPEVNEGPVSSPLDFTGLFDEEINNDTSPLASSSLNTPVIEKNDPIFPAKL</sequence>
<dbReference type="InterPro" id="IPR036388">
    <property type="entry name" value="WH-like_DNA-bd_sf"/>
</dbReference>
<dbReference type="GO" id="GO:0005634">
    <property type="term" value="C:nucleus"/>
    <property type="evidence" value="ECO:0007669"/>
    <property type="project" value="UniProtKB-SubCell"/>
</dbReference>
<proteinExistence type="inferred from homology"/>
<keyword evidence="4" id="KW-0238">DNA-binding</keyword>
<dbReference type="Proteomes" id="UP001566132">
    <property type="component" value="Unassembled WGS sequence"/>
</dbReference>
<reference evidence="9 10" key="1">
    <citation type="submission" date="2024-05" db="EMBL/GenBank/DDBJ databases">
        <title>Genetic variation in Jamaican populations of the coffee berry borer (Hypothenemus hampei).</title>
        <authorList>
            <person name="Errbii M."/>
            <person name="Myrie A."/>
        </authorList>
    </citation>
    <scope>NUCLEOTIDE SEQUENCE [LARGE SCALE GENOMIC DNA]</scope>
    <source>
        <strain evidence="9">JA-Hopewell-2020-01-JO</strain>
        <tissue evidence="9">Whole body</tissue>
    </source>
</reference>
<comment type="similarity">
    <text evidence="2 7">Belongs to the HSF family.</text>
</comment>
<dbReference type="PROSITE" id="PS00434">
    <property type="entry name" value="HSF_DOMAIN"/>
    <property type="match status" value="1"/>
</dbReference>
<evidence type="ECO:0000256" key="5">
    <source>
        <dbReference type="ARBA" id="ARBA00023163"/>
    </source>
</evidence>
<feature type="domain" description="HSF-type DNA-binding" evidence="8">
    <location>
        <begin position="52"/>
        <end position="76"/>
    </location>
</feature>
<evidence type="ECO:0000313" key="10">
    <source>
        <dbReference type="Proteomes" id="UP001566132"/>
    </source>
</evidence>
<dbReference type="InterPro" id="IPR036390">
    <property type="entry name" value="WH_DNA-bd_sf"/>
</dbReference>
<evidence type="ECO:0000256" key="3">
    <source>
        <dbReference type="ARBA" id="ARBA00023015"/>
    </source>
</evidence>
<evidence type="ECO:0000256" key="1">
    <source>
        <dbReference type="ARBA" id="ARBA00004123"/>
    </source>
</evidence>
<dbReference type="Pfam" id="PF00447">
    <property type="entry name" value="HSF_DNA-bind"/>
    <property type="match status" value="1"/>
</dbReference>
<comment type="subcellular location">
    <subcellularLocation>
        <location evidence="1">Nucleus</location>
    </subcellularLocation>
</comment>
<dbReference type="PANTHER" id="PTHR10015">
    <property type="entry name" value="HEAT SHOCK TRANSCRIPTION FACTOR"/>
    <property type="match status" value="1"/>
</dbReference>
<dbReference type="PANTHER" id="PTHR10015:SF427">
    <property type="entry name" value="HEAT SHOCK FACTOR PROTEIN"/>
    <property type="match status" value="1"/>
</dbReference>
<dbReference type="SMART" id="SM00415">
    <property type="entry name" value="HSF"/>
    <property type="match status" value="1"/>
</dbReference>
<dbReference type="EMBL" id="JBDJPC010000008">
    <property type="protein sequence ID" value="KAL1492912.1"/>
    <property type="molecule type" value="Genomic_DNA"/>
</dbReference>
<evidence type="ECO:0000313" key="9">
    <source>
        <dbReference type="EMBL" id="KAL1492912.1"/>
    </source>
</evidence>
<dbReference type="AlphaFoldDB" id="A0ABD1EE36"/>
<dbReference type="SUPFAM" id="SSF46785">
    <property type="entry name" value="Winged helix' DNA-binding domain"/>
    <property type="match status" value="1"/>
</dbReference>
<dbReference type="PRINTS" id="PR00056">
    <property type="entry name" value="HSFDOMAIN"/>
</dbReference>
<evidence type="ECO:0000256" key="6">
    <source>
        <dbReference type="ARBA" id="ARBA00023242"/>
    </source>
</evidence>
<accession>A0ABD1EE36</accession>
<evidence type="ECO:0000256" key="2">
    <source>
        <dbReference type="ARBA" id="ARBA00006403"/>
    </source>
</evidence>
<name>A0ABD1EE36_HYPHA</name>
<organism evidence="9 10">
    <name type="scientific">Hypothenemus hampei</name>
    <name type="common">Coffee berry borer</name>
    <dbReference type="NCBI Taxonomy" id="57062"/>
    <lineage>
        <taxon>Eukaryota</taxon>
        <taxon>Metazoa</taxon>
        <taxon>Ecdysozoa</taxon>
        <taxon>Arthropoda</taxon>
        <taxon>Hexapoda</taxon>
        <taxon>Insecta</taxon>
        <taxon>Pterygota</taxon>
        <taxon>Neoptera</taxon>
        <taxon>Endopterygota</taxon>
        <taxon>Coleoptera</taxon>
        <taxon>Polyphaga</taxon>
        <taxon>Cucujiformia</taxon>
        <taxon>Curculionidae</taxon>
        <taxon>Scolytinae</taxon>
        <taxon>Hypothenemus</taxon>
    </lineage>
</organism>
<keyword evidence="6" id="KW-0539">Nucleus</keyword>
<dbReference type="GO" id="GO:0043565">
    <property type="term" value="F:sequence-specific DNA binding"/>
    <property type="evidence" value="ECO:0007669"/>
    <property type="project" value="UniProtKB-ARBA"/>
</dbReference>
<evidence type="ECO:0000256" key="7">
    <source>
        <dbReference type="RuleBase" id="RU004020"/>
    </source>
</evidence>
<dbReference type="InterPro" id="IPR000232">
    <property type="entry name" value="HSF_DNA-bd"/>
</dbReference>
<dbReference type="FunFam" id="1.10.10.10:FF:000027">
    <property type="entry name" value="Heat shock transcription factor 1"/>
    <property type="match status" value="1"/>
</dbReference>
<keyword evidence="10" id="KW-1185">Reference proteome</keyword>
<gene>
    <name evidence="9" type="ORF">ABEB36_011079</name>
</gene>